<evidence type="ECO:0000256" key="1">
    <source>
        <dbReference type="SAM" id="MobiDB-lite"/>
    </source>
</evidence>
<feature type="transmembrane region" description="Helical" evidence="2">
    <location>
        <begin position="304"/>
        <end position="325"/>
    </location>
</feature>
<feature type="signal peptide" evidence="3">
    <location>
        <begin position="1"/>
        <end position="40"/>
    </location>
</feature>
<dbReference type="AlphaFoldDB" id="A0A8J9S1M2"/>
<protein>
    <submittedName>
        <fullName evidence="4">Uncharacterized protein</fullName>
    </submittedName>
</protein>
<gene>
    <name evidence="4" type="ORF">PTTT1_LOCUS11819</name>
</gene>
<evidence type="ECO:0000256" key="3">
    <source>
        <dbReference type="SAM" id="SignalP"/>
    </source>
</evidence>
<feature type="compositionally biased region" description="Polar residues" evidence="1">
    <location>
        <begin position="273"/>
        <end position="283"/>
    </location>
</feature>
<dbReference type="EMBL" id="OU594953">
    <property type="protein sequence ID" value="CAG9279982.1"/>
    <property type="molecule type" value="Genomic_DNA"/>
</dbReference>
<sequence>MRLLSHEPASPRTKPASRRRSTTLALAALLSSSLLSVTSAQSVSVPFDSFSLQLPLTFRCSVADGTLNRGDRDSEQIRDAADACLTTYAVSDCNLTPILVQLGATRCAGEGLVQIAGGYFIFGSGSTVTEDQVETCVRSAMESPVCLSSIQERYNYIDDVTFSLDTPTPIGVPTASPLAAPSQAPVLTPSIAPTVVATAQPSSAPVLATSVAPTLTPTGQASASPSIQVTASPSVSQGETPPPSQGETPPSSSETATTGAPISGTATGGPTAAPNSSGTNGPTSDGVVGLEREPVAADDSASNGVIVGSVLGATLIALILALLLYRKKEDRKWKDQTANDDSLDHDDIMTRKPKSLSDKDSLSPKPRSAGVAAAAAPVGLFGRLFGTKATGCGEDEEDLEVASGGGMLLNISMAESSSTAGSGVEAYLYPPASVESFEQDRRAQSYIQKDMIGSNEDVPMSRKLNGSPPRRLFGLTYASRLNDEGIPDREETSEDDEEEEAAKMFEPKGSLYHEDLSVSTTSDSDAFTPAGRVNDGASLLDMGEKKRKYNLEQVQLAEAQERKSSPRNGTPPFF</sequence>
<feature type="region of interest" description="Disordered" evidence="1">
    <location>
        <begin position="1"/>
        <end position="20"/>
    </location>
</feature>
<keyword evidence="3" id="KW-0732">Signal</keyword>
<accession>A0A8J9S1M2</accession>
<feature type="region of interest" description="Disordered" evidence="1">
    <location>
        <begin position="332"/>
        <end position="369"/>
    </location>
</feature>
<feature type="compositionally biased region" description="Acidic residues" evidence="1">
    <location>
        <begin position="491"/>
        <end position="500"/>
    </location>
</feature>
<feature type="region of interest" description="Disordered" evidence="1">
    <location>
        <begin position="483"/>
        <end position="506"/>
    </location>
</feature>
<evidence type="ECO:0000313" key="4">
    <source>
        <dbReference type="EMBL" id="CAG9279982.1"/>
    </source>
</evidence>
<keyword evidence="2" id="KW-0812">Transmembrane</keyword>
<feature type="chain" id="PRO_5035468776" evidence="3">
    <location>
        <begin position="41"/>
        <end position="574"/>
    </location>
</feature>
<feature type="compositionally biased region" description="Polar residues" evidence="1">
    <location>
        <begin position="217"/>
        <end position="239"/>
    </location>
</feature>
<dbReference type="Proteomes" id="UP000836788">
    <property type="component" value="Chromosome 12"/>
</dbReference>
<feature type="compositionally biased region" description="Low complexity" evidence="1">
    <location>
        <begin position="246"/>
        <end position="261"/>
    </location>
</feature>
<name>A0A8J9S1M2_PHATR</name>
<feature type="region of interest" description="Disordered" evidence="1">
    <location>
        <begin position="217"/>
        <end position="288"/>
    </location>
</feature>
<feature type="compositionally biased region" description="Basic and acidic residues" evidence="1">
    <location>
        <begin position="345"/>
        <end position="362"/>
    </location>
</feature>
<keyword evidence="2" id="KW-1133">Transmembrane helix</keyword>
<reference evidence="4" key="1">
    <citation type="submission" date="2022-02" db="EMBL/GenBank/DDBJ databases">
        <authorList>
            <person name="Giguere J D."/>
        </authorList>
    </citation>
    <scope>NUCLEOTIDE SEQUENCE</scope>
    <source>
        <strain evidence="4">CCAP 1055/1</strain>
    </source>
</reference>
<keyword evidence="2" id="KW-0472">Membrane</keyword>
<organism evidence="4">
    <name type="scientific">Phaeodactylum tricornutum</name>
    <name type="common">Diatom</name>
    <dbReference type="NCBI Taxonomy" id="2850"/>
    <lineage>
        <taxon>Eukaryota</taxon>
        <taxon>Sar</taxon>
        <taxon>Stramenopiles</taxon>
        <taxon>Ochrophyta</taxon>
        <taxon>Bacillariophyta</taxon>
        <taxon>Bacillariophyceae</taxon>
        <taxon>Bacillariophycidae</taxon>
        <taxon>Naviculales</taxon>
        <taxon>Phaeodactylaceae</taxon>
        <taxon>Phaeodactylum</taxon>
    </lineage>
</organism>
<proteinExistence type="predicted"/>
<evidence type="ECO:0000256" key="2">
    <source>
        <dbReference type="SAM" id="Phobius"/>
    </source>
</evidence>